<name>A0AAN6F2U1_9PEZI</name>
<accession>A0AAN6F2U1</accession>
<organism evidence="1 2">
    <name type="scientific">Friedmanniomyces endolithicus</name>
    <dbReference type="NCBI Taxonomy" id="329885"/>
    <lineage>
        <taxon>Eukaryota</taxon>
        <taxon>Fungi</taxon>
        <taxon>Dikarya</taxon>
        <taxon>Ascomycota</taxon>
        <taxon>Pezizomycotina</taxon>
        <taxon>Dothideomycetes</taxon>
        <taxon>Dothideomycetidae</taxon>
        <taxon>Mycosphaerellales</taxon>
        <taxon>Teratosphaeriaceae</taxon>
        <taxon>Friedmanniomyces</taxon>
    </lineage>
</organism>
<sequence>MKVAFIGVALAISIDLVSAFPRLVARTDDPCYCVDHVNDDNGKKYGGSYDLCSESFDAAWPKPIYSGTDNCWTTAYEDDECGYQYGGYVVAVRSQTVIDSSIF</sequence>
<dbReference type="Proteomes" id="UP001168146">
    <property type="component" value="Unassembled WGS sequence"/>
</dbReference>
<proteinExistence type="predicted"/>
<evidence type="ECO:0000313" key="2">
    <source>
        <dbReference type="Proteomes" id="UP001168146"/>
    </source>
</evidence>
<dbReference type="AlphaFoldDB" id="A0AAN6F2U1"/>
<reference evidence="1" key="1">
    <citation type="submission" date="2021-12" db="EMBL/GenBank/DDBJ databases">
        <title>Black yeast isolated from Biological Soil Crust.</title>
        <authorList>
            <person name="Kurbessoian T."/>
        </authorList>
    </citation>
    <scope>NUCLEOTIDE SEQUENCE</scope>
    <source>
        <strain evidence="1">CCFEE 5208</strain>
    </source>
</reference>
<comment type="caution">
    <text evidence="1">The sequence shown here is derived from an EMBL/GenBank/DDBJ whole genome shotgun (WGS) entry which is preliminary data.</text>
</comment>
<gene>
    <name evidence="1" type="ORF">LTR82_018150</name>
</gene>
<protein>
    <submittedName>
        <fullName evidence="1">Uncharacterized protein</fullName>
    </submittedName>
</protein>
<evidence type="ECO:0000313" key="1">
    <source>
        <dbReference type="EMBL" id="KAK0301717.1"/>
    </source>
</evidence>
<dbReference type="EMBL" id="JASUXU010000286">
    <property type="protein sequence ID" value="KAK0301717.1"/>
    <property type="molecule type" value="Genomic_DNA"/>
</dbReference>